<dbReference type="RefSeq" id="WP_028992504.1">
    <property type="nucleotide sequence ID" value="NZ_JAURUP010000034.1"/>
</dbReference>
<reference evidence="1 2" key="1">
    <citation type="submission" date="2023-07" db="EMBL/GenBank/DDBJ databases">
        <title>Genomic Encyclopedia of Type Strains, Phase IV (KMG-IV): sequencing the most valuable type-strain genomes for metagenomic binning, comparative biology and taxonomic classification.</title>
        <authorList>
            <person name="Goeker M."/>
        </authorList>
    </citation>
    <scope>NUCLEOTIDE SEQUENCE [LARGE SCALE GENOMIC DNA]</scope>
    <source>
        <strain evidence="1 2">DSM 25963</strain>
    </source>
</reference>
<comment type="caution">
    <text evidence="1">The sequence shown here is derived from an EMBL/GenBank/DDBJ whole genome shotgun (WGS) entry which is preliminary data.</text>
</comment>
<protein>
    <submittedName>
        <fullName evidence="1">Uncharacterized protein</fullName>
    </submittedName>
</protein>
<accession>A0ABT9M6Q9</accession>
<evidence type="ECO:0000313" key="1">
    <source>
        <dbReference type="EMBL" id="MDP9751803.1"/>
    </source>
</evidence>
<gene>
    <name evidence="1" type="ORF">J2S24_002323</name>
</gene>
<dbReference type="Proteomes" id="UP001223886">
    <property type="component" value="Unassembled WGS sequence"/>
</dbReference>
<evidence type="ECO:0000313" key="2">
    <source>
        <dbReference type="Proteomes" id="UP001223886"/>
    </source>
</evidence>
<name>A0ABT9M6Q9_9THEO</name>
<proteinExistence type="predicted"/>
<sequence length="67" mass="7968">MLKDKKINLSYLPYGDICKRSRSSVIFDVDYESFEQELLKAIEAEMEKVELGEHETEKEEIEREEIL</sequence>
<dbReference type="EMBL" id="JAURUP010000034">
    <property type="protein sequence ID" value="MDP9751803.1"/>
    <property type="molecule type" value="Genomic_DNA"/>
</dbReference>
<organism evidence="1 2">
    <name type="scientific">Thermoanaerobacter pentosaceus</name>
    <dbReference type="NCBI Taxonomy" id="694059"/>
    <lineage>
        <taxon>Bacteria</taxon>
        <taxon>Bacillati</taxon>
        <taxon>Bacillota</taxon>
        <taxon>Clostridia</taxon>
        <taxon>Thermoanaerobacterales</taxon>
        <taxon>Thermoanaerobacteraceae</taxon>
        <taxon>Thermoanaerobacter</taxon>
    </lineage>
</organism>
<keyword evidence="2" id="KW-1185">Reference proteome</keyword>